<dbReference type="RefSeq" id="WP_323620745.1">
    <property type="nucleotide sequence ID" value="NZ_JAWRKY010000001.1"/>
</dbReference>
<dbReference type="Pfam" id="PF11672">
    <property type="entry name" value="DUF3268"/>
    <property type="match status" value="1"/>
</dbReference>
<dbReference type="GO" id="GO:0008270">
    <property type="term" value="F:zinc ion binding"/>
    <property type="evidence" value="ECO:0007669"/>
    <property type="project" value="UniProtKB-KW"/>
</dbReference>
<accession>A0ABU5WV43</accession>
<proteinExistence type="predicted"/>
<gene>
    <name evidence="1" type="ORF">SB593_25420</name>
</gene>
<evidence type="ECO:0000313" key="2">
    <source>
        <dbReference type="Proteomes" id="UP001304467"/>
    </source>
</evidence>
<keyword evidence="2" id="KW-1185">Reference proteome</keyword>
<protein>
    <submittedName>
        <fullName evidence="1">Zinc-finger-containing protein</fullName>
    </submittedName>
</protein>
<keyword evidence="1" id="KW-0863">Zinc-finger</keyword>
<reference evidence="1 2" key="1">
    <citation type="journal article" date="2023" name="Front. Microbiol.">
        <title>Genomic analyses of Burkholderia respiratory isolates indicates two evolutionarily distinct B. anthina clades.</title>
        <authorList>
            <person name="Pham A."/>
            <person name="Volmer J.G."/>
            <person name="Chambers D.C."/>
            <person name="Smith D.J."/>
            <person name="Reid D.W."/>
            <person name="Burr L."/>
            <person name="Wells T.J."/>
        </authorList>
    </citation>
    <scope>NUCLEOTIDE SEQUENCE [LARGE SCALE GENOMIC DNA]</scope>
    <source>
        <strain evidence="1 2">BCCIQ07A</strain>
    </source>
</reference>
<dbReference type="InterPro" id="IPR021686">
    <property type="entry name" value="DUF3268"/>
</dbReference>
<dbReference type="Proteomes" id="UP001304467">
    <property type="component" value="Unassembled WGS sequence"/>
</dbReference>
<keyword evidence="1" id="KW-0862">Zinc</keyword>
<keyword evidence="1" id="KW-0479">Metal-binding</keyword>
<comment type="caution">
    <text evidence="1">The sequence shown here is derived from an EMBL/GenBank/DDBJ whole genome shotgun (WGS) entry which is preliminary data.</text>
</comment>
<name>A0ABU5WV43_9BURK</name>
<dbReference type="EMBL" id="JAWRLE010000049">
    <property type="protein sequence ID" value="MEB2582288.1"/>
    <property type="molecule type" value="Genomic_DNA"/>
</dbReference>
<sequence length="178" mass="19710">MDAPIAAPPRAFRASDCAAHSGGSFSARFFNLIMQTTKTPWNPSRRATSRVKNPLPAPTTCPYDGGPVDIVNNSAIYGREYGEWPWAFLCRSCRAYVGLHPGTAIPLGTLADSPTRDARKRAKAAFNPIWQSGRMTRTDAYIWLARQLGIANHEECHIGWFDIATCDRVVAVIQQEYP</sequence>
<evidence type="ECO:0000313" key="1">
    <source>
        <dbReference type="EMBL" id="MEB2582288.1"/>
    </source>
</evidence>
<organism evidence="1 2">
    <name type="scientific">Burkholderia anthinoferrum</name>
    <dbReference type="NCBI Taxonomy" id="3090833"/>
    <lineage>
        <taxon>Bacteria</taxon>
        <taxon>Pseudomonadati</taxon>
        <taxon>Pseudomonadota</taxon>
        <taxon>Betaproteobacteria</taxon>
        <taxon>Burkholderiales</taxon>
        <taxon>Burkholderiaceae</taxon>
        <taxon>Burkholderia</taxon>
    </lineage>
</organism>